<dbReference type="Proteomes" id="UP000275530">
    <property type="component" value="Unassembled WGS sequence"/>
</dbReference>
<dbReference type="EMBL" id="QZXA01000010">
    <property type="protein sequence ID" value="RJT30564.1"/>
    <property type="molecule type" value="Genomic_DNA"/>
</dbReference>
<accession>A0AA92XC85</accession>
<evidence type="ECO:0000313" key="2">
    <source>
        <dbReference type="Proteomes" id="UP000275530"/>
    </source>
</evidence>
<comment type="caution">
    <text evidence="1">The sequence shown here is derived from an EMBL/GenBank/DDBJ whole genome shotgun (WGS) entry which is preliminary data.</text>
</comment>
<reference evidence="1 2" key="1">
    <citation type="submission" date="2018-09" db="EMBL/GenBank/DDBJ databases">
        <title>Mesorhizobium carmichaelinearum sp. nov. isolated from Carmichaelinea spp. root nodules in New Zealand.</title>
        <authorList>
            <person name="De Meyer S.E."/>
        </authorList>
    </citation>
    <scope>NUCLEOTIDE SEQUENCE [LARGE SCALE GENOMIC DNA]</scope>
    <source>
        <strain evidence="1 2">LMG 28313</strain>
    </source>
</reference>
<protein>
    <submittedName>
        <fullName evidence="1">Uncharacterized protein</fullName>
    </submittedName>
</protein>
<proteinExistence type="predicted"/>
<sequence length="63" mass="6699">MSDAQCGPLVRGRGGWTLEGRAHGWNSNTIDALERKGLLTVVHGPGQKGVATINTEAWLEALT</sequence>
<organism evidence="1 2">
    <name type="scientific">Mesorhizobium jarvisii</name>
    <dbReference type="NCBI Taxonomy" id="1777867"/>
    <lineage>
        <taxon>Bacteria</taxon>
        <taxon>Pseudomonadati</taxon>
        <taxon>Pseudomonadota</taxon>
        <taxon>Alphaproteobacteria</taxon>
        <taxon>Hyphomicrobiales</taxon>
        <taxon>Phyllobacteriaceae</taxon>
        <taxon>Mesorhizobium</taxon>
    </lineage>
</organism>
<gene>
    <name evidence="1" type="ORF">D3242_24630</name>
</gene>
<evidence type="ECO:0000313" key="1">
    <source>
        <dbReference type="EMBL" id="RJT30564.1"/>
    </source>
</evidence>
<keyword evidence="2" id="KW-1185">Reference proteome</keyword>
<dbReference type="AlphaFoldDB" id="A0AA92XC85"/>
<name>A0AA92XC85_9HYPH</name>